<gene>
    <name evidence="1" type="ORF">DB30_00575</name>
</gene>
<dbReference type="GO" id="GO:0000428">
    <property type="term" value="C:DNA-directed RNA polymerase complex"/>
    <property type="evidence" value="ECO:0007669"/>
    <property type="project" value="UniProtKB-KW"/>
</dbReference>
<protein>
    <submittedName>
        <fullName evidence="1">DNA-directed RNA polymerase beta subunit</fullName>
    </submittedName>
</protein>
<proteinExistence type="predicted"/>
<name>A0A0C2CU19_9BACT</name>
<keyword evidence="1" id="KW-0804">Transcription</keyword>
<reference evidence="1 2" key="1">
    <citation type="submission" date="2014-12" db="EMBL/GenBank/DDBJ databases">
        <title>Genome assembly of Enhygromyxa salina DSM 15201.</title>
        <authorList>
            <person name="Sharma G."/>
            <person name="Subramanian S."/>
        </authorList>
    </citation>
    <scope>NUCLEOTIDE SEQUENCE [LARGE SCALE GENOMIC DNA]</scope>
    <source>
        <strain evidence="1 2">DSM 15201</strain>
    </source>
</reference>
<evidence type="ECO:0000313" key="1">
    <source>
        <dbReference type="EMBL" id="KIG13110.1"/>
    </source>
</evidence>
<keyword evidence="1" id="KW-0240">DNA-directed RNA polymerase</keyword>
<comment type="caution">
    <text evidence="1">The sequence shown here is derived from an EMBL/GenBank/DDBJ whole genome shotgun (WGS) entry which is preliminary data.</text>
</comment>
<organism evidence="1 2">
    <name type="scientific">Enhygromyxa salina</name>
    <dbReference type="NCBI Taxonomy" id="215803"/>
    <lineage>
        <taxon>Bacteria</taxon>
        <taxon>Pseudomonadati</taxon>
        <taxon>Myxococcota</taxon>
        <taxon>Polyangia</taxon>
        <taxon>Nannocystales</taxon>
        <taxon>Nannocystaceae</taxon>
        <taxon>Enhygromyxa</taxon>
    </lineage>
</organism>
<accession>A0A0C2CU19</accession>
<dbReference type="RefSeq" id="WP_052556413.1">
    <property type="nucleotide sequence ID" value="NZ_JMCC02000107.1"/>
</dbReference>
<dbReference type="AlphaFoldDB" id="A0A0C2CU19"/>
<evidence type="ECO:0000313" key="2">
    <source>
        <dbReference type="Proteomes" id="UP000031599"/>
    </source>
</evidence>
<sequence>MAEVVDIAARIAPYFPLGGRPFSLEVVPGATGQWVSTTEPAAVAAIRLVVWDIDDAGVESIRDVKEQEVHMGWPVSYDNEARVAAFFAACAKLIDLIGQTATEFDSLMPADLIHIDALGLARANTAEEFEAALRAKGRLGRLLG</sequence>
<dbReference type="EMBL" id="JMCC02000107">
    <property type="protein sequence ID" value="KIG13110.1"/>
    <property type="molecule type" value="Genomic_DNA"/>
</dbReference>
<dbReference type="Proteomes" id="UP000031599">
    <property type="component" value="Unassembled WGS sequence"/>
</dbReference>